<evidence type="ECO:0000313" key="7">
    <source>
        <dbReference type="EMBL" id="EAS30938.2"/>
    </source>
</evidence>
<dbReference type="RefSeq" id="XP_001242521.2">
    <property type="nucleotide sequence ID" value="XM_001242520.2"/>
</dbReference>
<comment type="similarity">
    <text evidence="1">Belongs to the Gfa family.</text>
</comment>
<gene>
    <name evidence="7" type="ORF">CIMG_06417</name>
</gene>
<dbReference type="InParanoid" id="A0A0E1RWQ3"/>
<dbReference type="VEuPathDB" id="FungiDB:CIMG_06417"/>
<protein>
    <recommendedName>
        <fullName evidence="6">CENP-V/GFA domain-containing protein</fullName>
    </recommendedName>
</protein>
<dbReference type="Gene3D" id="3.90.1590.10">
    <property type="entry name" value="glutathione-dependent formaldehyde- activating enzyme (gfa)"/>
    <property type="match status" value="1"/>
</dbReference>
<dbReference type="OMA" id="NINDRKP"/>
<evidence type="ECO:0000256" key="5">
    <source>
        <dbReference type="SAM" id="MobiDB-lite"/>
    </source>
</evidence>
<dbReference type="OrthoDB" id="9970124at2759"/>
<dbReference type="EMBL" id="GG704912">
    <property type="protein sequence ID" value="EAS30938.2"/>
    <property type="molecule type" value="Genomic_DNA"/>
</dbReference>
<proteinExistence type="inferred from homology"/>
<reference evidence="8" key="2">
    <citation type="journal article" date="2010" name="Genome Res.">
        <title>Population genomic sequencing of Coccidioides fungi reveals recent hybridization and transposon control.</title>
        <authorList>
            <person name="Neafsey D.E."/>
            <person name="Barker B.M."/>
            <person name="Sharpton T.J."/>
            <person name="Stajich J.E."/>
            <person name="Park D.J."/>
            <person name="Whiston E."/>
            <person name="Hung C.-Y."/>
            <person name="McMahan C."/>
            <person name="White J."/>
            <person name="Sykes S."/>
            <person name="Heiman D."/>
            <person name="Young S."/>
            <person name="Zeng Q."/>
            <person name="Abouelleil A."/>
            <person name="Aftuck L."/>
            <person name="Bessette D."/>
            <person name="Brown A."/>
            <person name="FitzGerald M."/>
            <person name="Lui A."/>
            <person name="Macdonald J.P."/>
            <person name="Priest M."/>
            <person name="Orbach M.J."/>
            <person name="Galgiani J.N."/>
            <person name="Kirkland T.N."/>
            <person name="Cole G.T."/>
            <person name="Birren B.W."/>
            <person name="Henn M.R."/>
            <person name="Taylor J.W."/>
            <person name="Rounsley S.D."/>
        </authorList>
    </citation>
    <scope>GENOME REANNOTATION</scope>
    <source>
        <strain evidence="8">RS</strain>
    </source>
</reference>
<evidence type="ECO:0000256" key="3">
    <source>
        <dbReference type="ARBA" id="ARBA00022833"/>
    </source>
</evidence>
<evidence type="ECO:0000256" key="4">
    <source>
        <dbReference type="ARBA" id="ARBA00023239"/>
    </source>
</evidence>
<keyword evidence="3" id="KW-0862">Zinc</keyword>
<dbReference type="Pfam" id="PF04828">
    <property type="entry name" value="GFA"/>
    <property type="match status" value="1"/>
</dbReference>
<feature type="region of interest" description="Disordered" evidence="5">
    <location>
        <begin position="35"/>
        <end position="59"/>
    </location>
</feature>
<keyword evidence="2" id="KW-0479">Metal-binding</keyword>
<evidence type="ECO:0000256" key="1">
    <source>
        <dbReference type="ARBA" id="ARBA00005495"/>
    </source>
</evidence>
<feature type="domain" description="CENP-V/GFA" evidence="6">
    <location>
        <begin position="73"/>
        <end position="183"/>
    </location>
</feature>
<dbReference type="InterPro" id="IPR006913">
    <property type="entry name" value="CENP-V/GFA"/>
</dbReference>
<evidence type="ECO:0000256" key="2">
    <source>
        <dbReference type="ARBA" id="ARBA00022723"/>
    </source>
</evidence>
<dbReference type="SUPFAM" id="SSF51316">
    <property type="entry name" value="Mss4-like"/>
    <property type="match status" value="1"/>
</dbReference>
<dbReference type="PANTHER" id="PTHR33337">
    <property type="entry name" value="GFA DOMAIN-CONTAINING PROTEIN"/>
    <property type="match status" value="1"/>
</dbReference>
<organism evidence="7 8">
    <name type="scientific">Coccidioides immitis (strain RS)</name>
    <name type="common">Valley fever fungus</name>
    <dbReference type="NCBI Taxonomy" id="246410"/>
    <lineage>
        <taxon>Eukaryota</taxon>
        <taxon>Fungi</taxon>
        <taxon>Dikarya</taxon>
        <taxon>Ascomycota</taxon>
        <taxon>Pezizomycotina</taxon>
        <taxon>Eurotiomycetes</taxon>
        <taxon>Eurotiomycetidae</taxon>
        <taxon>Onygenales</taxon>
        <taxon>Onygenaceae</taxon>
        <taxon>Coccidioides</taxon>
    </lineage>
</organism>
<keyword evidence="8" id="KW-1185">Reference proteome</keyword>
<dbReference type="KEGG" id="cim:CIMG_06417"/>
<dbReference type="GO" id="GO:0046872">
    <property type="term" value="F:metal ion binding"/>
    <property type="evidence" value="ECO:0007669"/>
    <property type="project" value="UniProtKB-KW"/>
</dbReference>
<dbReference type="InterPro" id="IPR011057">
    <property type="entry name" value="Mss4-like_sf"/>
</dbReference>
<dbReference type="GO" id="GO:0016846">
    <property type="term" value="F:carbon-sulfur lyase activity"/>
    <property type="evidence" value="ECO:0007669"/>
    <property type="project" value="InterPro"/>
</dbReference>
<dbReference type="Proteomes" id="UP000001261">
    <property type="component" value="Unassembled WGS sequence"/>
</dbReference>
<dbReference type="AlphaFoldDB" id="A0A0E1RWQ3"/>
<sequence length="194" mass="22368">MVNSLLYTSIRKLAKQYHFHIYQFPDIRHLATSRSSMAQSKKNSSQSSQPGSKWHDDPPYAVQPPEEFGTVYWRASCCCGQVKYQLNRKKPLDAKFCHCVGCQKLHGAPFQWAAIFHKSDINFLNGPRGLDFYQSGENLREHKLPYLGEGQLKRDALDIFAPSCHIFYSQRVININDRKPKWEGLNGSSRRMDS</sequence>
<keyword evidence="4" id="KW-0456">Lyase</keyword>
<dbReference type="GeneID" id="4561219"/>
<feature type="compositionally biased region" description="Low complexity" evidence="5">
    <location>
        <begin position="35"/>
        <end position="52"/>
    </location>
</feature>
<evidence type="ECO:0000313" key="8">
    <source>
        <dbReference type="Proteomes" id="UP000001261"/>
    </source>
</evidence>
<dbReference type="PROSITE" id="PS51891">
    <property type="entry name" value="CENP_V_GFA"/>
    <property type="match status" value="1"/>
</dbReference>
<accession>A0A0E1RWQ3</accession>
<dbReference type="PANTHER" id="PTHR33337:SF40">
    <property type="entry name" value="CENP-V_GFA DOMAIN-CONTAINING PROTEIN-RELATED"/>
    <property type="match status" value="1"/>
</dbReference>
<reference evidence="8" key="1">
    <citation type="journal article" date="2009" name="Genome Res.">
        <title>Comparative genomic analyses of the human fungal pathogens Coccidioides and their relatives.</title>
        <authorList>
            <person name="Sharpton T.J."/>
            <person name="Stajich J.E."/>
            <person name="Rounsley S.D."/>
            <person name="Gardner M.J."/>
            <person name="Wortman J.R."/>
            <person name="Jordar V.S."/>
            <person name="Maiti R."/>
            <person name="Kodira C.D."/>
            <person name="Neafsey D.E."/>
            <person name="Zeng Q."/>
            <person name="Hung C.-Y."/>
            <person name="McMahan C."/>
            <person name="Muszewska A."/>
            <person name="Grynberg M."/>
            <person name="Mandel M.A."/>
            <person name="Kellner E.M."/>
            <person name="Barker B.M."/>
            <person name="Galgiani J.N."/>
            <person name="Orbach M.J."/>
            <person name="Kirkland T.N."/>
            <person name="Cole G.T."/>
            <person name="Henn M.R."/>
            <person name="Birren B.W."/>
            <person name="Taylor J.W."/>
        </authorList>
    </citation>
    <scope>NUCLEOTIDE SEQUENCE [LARGE SCALE GENOMIC DNA]</scope>
    <source>
        <strain evidence="8">RS</strain>
    </source>
</reference>
<evidence type="ECO:0000259" key="6">
    <source>
        <dbReference type="PROSITE" id="PS51891"/>
    </source>
</evidence>
<name>A0A0E1RWQ3_COCIM</name>